<protein>
    <recommendedName>
        <fullName evidence="4">IPT/TIG domain-containing protein</fullName>
    </recommendedName>
</protein>
<accession>A0ABN1IHJ8</accession>
<sequence>MMKKNKETMYIKKLLVLCSVVSLLICISSCGDDNGDGLQFGDPQIVNIVSLGDEPAINEGFPAELVRVEGTGLNDMKEIIFDGTVNTFFNSTLNSSVALFFNVPFDADQGSRFGNQTVTFTNLYGESVSTEFTIKQPAPTLTVADTFSPSKGEAGVEMRAFGNWFFNVEDVLIDGESVGDFTVVSPQEILFTFPEGKTETTEFTVVTAGGMVSKDLPIVGGVVQILFSDFDGNGIPNINNDYNADWFSYGDNIFQISNGLGVDGSGGAELVWDDTGTDGFTGSGHQEVAPVTTSTDSENAFVVLDINGDDYPGTVMEFILKDATTDNWIFKVPLTGSGWQTLRLRLSDFGFGFDVNNQSMGDPNPATLVAIRMQISHEGDTGVVPSGYRYDNLRLEVLELD</sequence>
<evidence type="ECO:0008006" key="4">
    <source>
        <dbReference type="Google" id="ProtNLM"/>
    </source>
</evidence>
<name>A0ABN1IHJ8_9FLAO</name>
<dbReference type="InterPro" id="IPR014756">
    <property type="entry name" value="Ig_E-set"/>
</dbReference>
<reference evidence="2 3" key="1">
    <citation type="journal article" date="2019" name="Int. J. Syst. Evol. Microbiol.">
        <title>The Global Catalogue of Microorganisms (GCM) 10K type strain sequencing project: providing services to taxonomists for standard genome sequencing and annotation.</title>
        <authorList>
            <consortium name="The Broad Institute Genomics Platform"/>
            <consortium name="The Broad Institute Genome Sequencing Center for Infectious Disease"/>
            <person name="Wu L."/>
            <person name="Ma J."/>
        </authorList>
    </citation>
    <scope>NUCLEOTIDE SEQUENCE [LARGE SCALE GENOMIC DNA]</scope>
    <source>
        <strain evidence="2 3">JCM 15974</strain>
    </source>
</reference>
<dbReference type="EMBL" id="BAAAGE010000001">
    <property type="protein sequence ID" value="GAA0713709.1"/>
    <property type="molecule type" value="Genomic_DNA"/>
</dbReference>
<organism evidence="2 3">
    <name type="scientific">Aquimarina litoralis</name>
    <dbReference type="NCBI Taxonomy" id="584605"/>
    <lineage>
        <taxon>Bacteria</taxon>
        <taxon>Pseudomonadati</taxon>
        <taxon>Bacteroidota</taxon>
        <taxon>Flavobacteriia</taxon>
        <taxon>Flavobacteriales</taxon>
        <taxon>Flavobacteriaceae</taxon>
        <taxon>Aquimarina</taxon>
    </lineage>
</organism>
<evidence type="ECO:0000256" key="1">
    <source>
        <dbReference type="SAM" id="SignalP"/>
    </source>
</evidence>
<dbReference type="Proteomes" id="UP001501758">
    <property type="component" value="Unassembled WGS sequence"/>
</dbReference>
<gene>
    <name evidence="2" type="ORF">GCM10009430_05860</name>
</gene>
<comment type="caution">
    <text evidence="2">The sequence shown here is derived from an EMBL/GenBank/DDBJ whole genome shotgun (WGS) entry which is preliminary data.</text>
</comment>
<feature type="signal peptide" evidence="1">
    <location>
        <begin position="1"/>
        <end position="31"/>
    </location>
</feature>
<keyword evidence="1" id="KW-0732">Signal</keyword>
<evidence type="ECO:0000313" key="3">
    <source>
        <dbReference type="Proteomes" id="UP001501758"/>
    </source>
</evidence>
<dbReference type="Gene3D" id="2.60.40.10">
    <property type="entry name" value="Immunoglobulins"/>
    <property type="match status" value="2"/>
</dbReference>
<evidence type="ECO:0000313" key="2">
    <source>
        <dbReference type="EMBL" id="GAA0713709.1"/>
    </source>
</evidence>
<keyword evidence="3" id="KW-1185">Reference proteome</keyword>
<feature type="chain" id="PRO_5045586930" description="IPT/TIG domain-containing protein" evidence="1">
    <location>
        <begin position="32"/>
        <end position="401"/>
    </location>
</feature>
<dbReference type="SUPFAM" id="SSF81296">
    <property type="entry name" value="E set domains"/>
    <property type="match status" value="1"/>
</dbReference>
<proteinExistence type="predicted"/>
<dbReference type="InterPro" id="IPR013783">
    <property type="entry name" value="Ig-like_fold"/>
</dbReference>